<reference evidence="1 2" key="1">
    <citation type="submission" date="2023-11" db="EMBL/GenBank/DDBJ databases">
        <title>Draft genome sequence of a psychrophilic Clostridium strain from permafrost water brine.</title>
        <authorList>
            <person name="Shcherbakova V.A."/>
            <person name="Trubitsyn V.E."/>
            <person name="Zakharyuk A.G."/>
        </authorList>
    </citation>
    <scope>NUCLEOTIDE SEQUENCE [LARGE SCALE GENOMIC DNA]</scope>
    <source>
        <strain evidence="1 2">14F</strain>
    </source>
</reference>
<evidence type="ECO:0000313" key="2">
    <source>
        <dbReference type="Proteomes" id="UP001498469"/>
    </source>
</evidence>
<dbReference type="InterPro" id="IPR015046">
    <property type="entry name" value="LciA_Immunity-like"/>
</dbReference>
<gene>
    <name evidence="1" type="ORF">SJI18_23600</name>
</gene>
<sequence>MNENYLLLNELKDVLNDSEVKNNQDLTNVLIPFKIKLERDEEYNLICTKLSNAITLYLVTNRFKAPKSVLNLYNNISNVACKYRGFPSFINWF</sequence>
<accession>A0ABU7UY10</accession>
<name>A0ABU7UY10_9CLOT</name>
<organism evidence="1 2">
    <name type="scientific">Clostridium frigoriphilum</name>
    <dbReference type="NCBI Taxonomy" id="443253"/>
    <lineage>
        <taxon>Bacteria</taxon>
        <taxon>Bacillati</taxon>
        <taxon>Bacillota</taxon>
        <taxon>Clostridia</taxon>
        <taxon>Eubacteriales</taxon>
        <taxon>Clostridiaceae</taxon>
        <taxon>Clostridium</taxon>
    </lineage>
</organism>
<dbReference type="Proteomes" id="UP001498469">
    <property type="component" value="Unassembled WGS sequence"/>
</dbReference>
<evidence type="ECO:0000313" key="1">
    <source>
        <dbReference type="EMBL" id="MEF2115268.1"/>
    </source>
</evidence>
<dbReference type="Pfam" id="PF08951">
    <property type="entry name" value="EntA_Immun"/>
    <property type="match status" value="1"/>
</dbReference>
<dbReference type="EMBL" id="JAZHFS010000046">
    <property type="protein sequence ID" value="MEF2115268.1"/>
    <property type="molecule type" value="Genomic_DNA"/>
</dbReference>
<dbReference type="RefSeq" id="WP_216254312.1">
    <property type="nucleotide sequence ID" value="NZ_JAZHFS010000046.1"/>
</dbReference>
<comment type="caution">
    <text evidence="1">The sequence shown here is derived from an EMBL/GenBank/DDBJ whole genome shotgun (WGS) entry which is preliminary data.</text>
</comment>
<proteinExistence type="predicted"/>
<keyword evidence="2" id="KW-1185">Reference proteome</keyword>
<protein>
    <submittedName>
        <fullName evidence="1">Bacteriocin immunity protein</fullName>
    </submittedName>
</protein>